<evidence type="ECO:0000313" key="2">
    <source>
        <dbReference type="EMBL" id="MCU0105685.1"/>
    </source>
</evidence>
<proteinExistence type="predicted"/>
<protein>
    <submittedName>
        <fullName evidence="2">Uncharacterized protein</fullName>
    </submittedName>
</protein>
<feature type="transmembrane region" description="Helical" evidence="1">
    <location>
        <begin position="68"/>
        <end position="90"/>
    </location>
</feature>
<dbReference type="EMBL" id="JAOEGN010000022">
    <property type="protein sequence ID" value="MCU0105685.1"/>
    <property type="molecule type" value="Genomic_DNA"/>
</dbReference>
<keyword evidence="1" id="KW-1133">Transmembrane helix</keyword>
<feature type="transmembrane region" description="Helical" evidence="1">
    <location>
        <begin position="97"/>
        <end position="121"/>
    </location>
</feature>
<keyword evidence="1" id="KW-0472">Membrane</keyword>
<keyword evidence="3" id="KW-1185">Reference proteome</keyword>
<feature type="transmembrane region" description="Helical" evidence="1">
    <location>
        <begin position="6"/>
        <end position="28"/>
    </location>
</feature>
<keyword evidence="1" id="KW-0812">Transmembrane</keyword>
<sequence length="177" mass="20549">MRIRIFDLAVMAIFTAIIFVVEQALSFIPNVQLTVFFFILYTRLLGMKKTLFIAVLHTLLDNMYMGTMIWHLVLPMMVGWSLIPILLGTVFKNARSVIALTLFAFGFGFLYGILFIPFQAYVWGYDLWLYFIYDLPFEFAMAISGALSVALLYQPVHFYLNQELSKYDLIDSKRYVS</sequence>
<accession>A0ABT2PXK1</accession>
<reference evidence="3" key="1">
    <citation type="submission" date="2023-07" db="EMBL/GenBank/DDBJ databases">
        <title>Novel Mycoplasma species identified in domestic and wild animals.</title>
        <authorList>
            <person name="Volokhov D.V."/>
            <person name="Furtak V.A."/>
            <person name="Zagorodnyaya T.A."/>
        </authorList>
    </citation>
    <scope>NUCLEOTIDE SEQUENCE [LARGE SCALE GENOMIC DNA]</scope>
    <source>
        <strain evidence="3">92-19</strain>
    </source>
</reference>
<organism evidence="2 3">
    <name type="scientific">Paracholeplasma vituli</name>
    <dbReference type="NCBI Taxonomy" id="69473"/>
    <lineage>
        <taxon>Bacteria</taxon>
        <taxon>Bacillati</taxon>
        <taxon>Mycoplasmatota</taxon>
        <taxon>Mollicutes</taxon>
        <taxon>Acholeplasmatales</taxon>
        <taxon>Acholeplasmataceae</taxon>
        <taxon>Paracholeplasma</taxon>
    </lineage>
</organism>
<gene>
    <name evidence="2" type="ORF">N7603_08450</name>
</gene>
<comment type="caution">
    <text evidence="2">The sequence shown here is derived from an EMBL/GenBank/DDBJ whole genome shotgun (WGS) entry which is preliminary data.</text>
</comment>
<dbReference type="Proteomes" id="UP001209076">
    <property type="component" value="Unassembled WGS sequence"/>
</dbReference>
<evidence type="ECO:0000313" key="3">
    <source>
        <dbReference type="Proteomes" id="UP001209076"/>
    </source>
</evidence>
<name>A0ABT2PXK1_9MOLU</name>
<dbReference type="Gene3D" id="1.10.1760.20">
    <property type="match status" value="1"/>
</dbReference>
<evidence type="ECO:0000256" key="1">
    <source>
        <dbReference type="SAM" id="Phobius"/>
    </source>
</evidence>
<dbReference type="RefSeq" id="WP_262097003.1">
    <property type="nucleotide sequence ID" value="NZ_JAOEGN010000022.1"/>
</dbReference>
<feature type="transmembrane region" description="Helical" evidence="1">
    <location>
        <begin position="127"/>
        <end position="153"/>
    </location>
</feature>